<evidence type="ECO:0000313" key="3">
    <source>
        <dbReference type="Proteomes" id="UP000299084"/>
    </source>
</evidence>
<comment type="caution">
    <text evidence="2">The sequence shown here is derived from an EMBL/GenBank/DDBJ whole genome shotgun (WGS) entry which is preliminary data.</text>
</comment>
<proteinExistence type="predicted"/>
<keyword evidence="3" id="KW-1185">Reference proteome</keyword>
<feature type="region of interest" description="Disordered" evidence="1">
    <location>
        <begin position="27"/>
        <end position="134"/>
    </location>
</feature>
<dbReference type="EMBL" id="JWIN03000018">
    <property type="protein sequence ID" value="KAB1263229.1"/>
    <property type="molecule type" value="Genomic_DNA"/>
</dbReference>
<evidence type="ECO:0000313" key="2">
    <source>
        <dbReference type="EMBL" id="KAB1263229.1"/>
    </source>
</evidence>
<dbReference type="Proteomes" id="UP000299084">
    <property type="component" value="Unassembled WGS sequence"/>
</dbReference>
<dbReference type="PANTHER" id="PTHR15159:SF2">
    <property type="entry name" value="NEUROSECRETORY PROTEIN VGF"/>
    <property type="match status" value="1"/>
</dbReference>
<evidence type="ECO:0000256" key="1">
    <source>
        <dbReference type="SAM" id="MobiDB-lite"/>
    </source>
</evidence>
<dbReference type="AlphaFoldDB" id="A0A5N4CWK6"/>
<feature type="compositionally biased region" description="Basic and acidic residues" evidence="1">
    <location>
        <begin position="111"/>
        <end position="133"/>
    </location>
</feature>
<dbReference type="PANTHER" id="PTHR15159">
    <property type="entry name" value="NEUROSECRETORY PROTEIN VGF"/>
    <property type="match status" value="1"/>
</dbReference>
<dbReference type="GO" id="GO:0048167">
    <property type="term" value="P:regulation of synaptic plasticity"/>
    <property type="evidence" value="ECO:0007669"/>
    <property type="project" value="TreeGrafter"/>
</dbReference>
<protein>
    <submittedName>
        <fullName evidence="2">Neurosecretory protein VGF</fullName>
    </submittedName>
</protein>
<organism evidence="2 3">
    <name type="scientific">Camelus dromedarius</name>
    <name type="common">Dromedary</name>
    <name type="synonym">Arabian camel</name>
    <dbReference type="NCBI Taxonomy" id="9838"/>
    <lineage>
        <taxon>Eukaryota</taxon>
        <taxon>Metazoa</taxon>
        <taxon>Chordata</taxon>
        <taxon>Craniata</taxon>
        <taxon>Vertebrata</taxon>
        <taxon>Euteleostomi</taxon>
        <taxon>Mammalia</taxon>
        <taxon>Eutheria</taxon>
        <taxon>Laurasiatheria</taxon>
        <taxon>Artiodactyla</taxon>
        <taxon>Tylopoda</taxon>
        <taxon>Camelidae</taxon>
        <taxon>Camelus</taxon>
    </lineage>
</organism>
<dbReference type="GO" id="GO:0033500">
    <property type="term" value="P:carbohydrate homeostasis"/>
    <property type="evidence" value="ECO:0007669"/>
    <property type="project" value="TreeGrafter"/>
</dbReference>
<dbReference type="GO" id="GO:0005184">
    <property type="term" value="F:neuropeptide hormone activity"/>
    <property type="evidence" value="ECO:0007669"/>
    <property type="project" value="InterPro"/>
</dbReference>
<sequence length="149" mass="17372">MDPQTIDSLIELSTKLHLPADDVVSIIEEVEESGTEEERPSPSLPSPAPARDELPDWNEVLPPWDREEDEVFPPGPYHPFPNYIRPRTLQPPAASRRRHYHHALPPSRHYPGREAQARRAQEEAEAEERRLQEQEELENYIEHVLLRRP</sequence>
<dbReference type="InterPro" id="IPR026128">
    <property type="entry name" value="VGF"/>
</dbReference>
<accession>A0A5N4CWK6</accession>
<reference evidence="2 3" key="1">
    <citation type="journal article" date="2019" name="Mol. Ecol. Resour.">
        <title>Improving Illumina assemblies with Hi-C and long reads: an example with the North African dromedary.</title>
        <authorList>
            <person name="Elbers J.P."/>
            <person name="Rogers M.F."/>
            <person name="Perelman P.L."/>
            <person name="Proskuryakova A.A."/>
            <person name="Serdyukova N.A."/>
            <person name="Johnson W.E."/>
            <person name="Horin P."/>
            <person name="Corander J."/>
            <person name="Murphy D."/>
            <person name="Burger P.A."/>
        </authorList>
    </citation>
    <scope>NUCLEOTIDE SEQUENCE [LARGE SCALE GENOMIC DNA]</scope>
    <source>
        <strain evidence="2">Drom800</strain>
        <tissue evidence="2">Blood</tissue>
    </source>
</reference>
<dbReference type="GO" id="GO:0005615">
    <property type="term" value="C:extracellular space"/>
    <property type="evidence" value="ECO:0007669"/>
    <property type="project" value="TreeGrafter"/>
</dbReference>
<name>A0A5N4CWK6_CAMDR</name>
<gene>
    <name evidence="2" type="ORF">Cadr_000023696</name>
</gene>